<dbReference type="Proteomes" id="UP000299102">
    <property type="component" value="Unassembled WGS sequence"/>
</dbReference>
<protein>
    <recommendedName>
        <fullName evidence="3">RNase H type-1 domain-containing protein</fullName>
    </recommendedName>
</protein>
<gene>
    <name evidence="1" type="ORF">EVAR_69567_1</name>
</gene>
<proteinExistence type="predicted"/>
<dbReference type="AlphaFoldDB" id="A0A4C1ZHQ2"/>
<dbReference type="InterPro" id="IPR012337">
    <property type="entry name" value="RNaseH-like_sf"/>
</dbReference>
<dbReference type="SUPFAM" id="SSF53098">
    <property type="entry name" value="Ribonuclease H-like"/>
    <property type="match status" value="1"/>
</dbReference>
<name>A0A4C1ZHQ2_EUMVA</name>
<evidence type="ECO:0008006" key="3">
    <source>
        <dbReference type="Google" id="ProtNLM"/>
    </source>
</evidence>
<sequence length="156" mass="17304">MLGSPRNLPAFRADPIEAAPRILAICLSARMCPRSDTPLDSQTLDCLAVVGPYIYTDGSRIEDKVGAALTEWRSGEETWYLTIRLDLFCTVFQVEIVALQSVIWKVKKGKGGLVNVLSDSRSALEVLTSPKTYHLVAHEAMHISKIVVEGWAMRLF</sequence>
<comment type="caution">
    <text evidence="1">The sequence shown here is derived from an EMBL/GenBank/DDBJ whole genome shotgun (WGS) entry which is preliminary data.</text>
</comment>
<reference evidence="1 2" key="1">
    <citation type="journal article" date="2019" name="Commun. Biol.">
        <title>The bagworm genome reveals a unique fibroin gene that provides high tensile strength.</title>
        <authorList>
            <person name="Kono N."/>
            <person name="Nakamura H."/>
            <person name="Ohtoshi R."/>
            <person name="Tomita M."/>
            <person name="Numata K."/>
            <person name="Arakawa K."/>
        </authorList>
    </citation>
    <scope>NUCLEOTIDE SEQUENCE [LARGE SCALE GENOMIC DNA]</scope>
</reference>
<dbReference type="Gene3D" id="3.30.420.10">
    <property type="entry name" value="Ribonuclease H-like superfamily/Ribonuclease H"/>
    <property type="match status" value="1"/>
</dbReference>
<evidence type="ECO:0000313" key="1">
    <source>
        <dbReference type="EMBL" id="GBP87328.1"/>
    </source>
</evidence>
<dbReference type="InterPro" id="IPR036397">
    <property type="entry name" value="RNaseH_sf"/>
</dbReference>
<dbReference type="EMBL" id="BGZK01001852">
    <property type="protein sequence ID" value="GBP87328.1"/>
    <property type="molecule type" value="Genomic_DNA"/>
</dbReference>
<evidence type="ECO:0000313" key="2">
    <source>
        <dbReference type="Proteomes" id="UP000299102"/>
    </source>
</evidence>
<dbReference type="GO" id="GO:0003676">
    <property type="term" value="F:nucleic acid binding"/>
    <property type="evidence" value="ECO:0007669"/>
    <property type="project" value="InterPro"/>
</dbReference>
<organism evidence="1 2">
    <name type="scientific">Eumeta variegata</name>
    <name type="common">Bagworm moth</name>
    <name type="synonym">Eumeta japonica</name>
    <dbReference type="NCBI Taxonomy" id="151549"/>
    <lineage>
        <taxon>Eukaryota</taxon>
        <taxon>Metazoa</taxon>
        <taxon>Ecdysozoa</taxon>
        <taxon>Arthropoda</taxon>
        <taxon>Hexapoda</taxon>
        <taxon>Insecta</taxon>
        <taxon>Pterygota</taxon>
        <taxon>Neoptera</taxon>
        <taxon>Endopterygota</taxon>
        <taxon>Lepidoptera</taxon>
        <taxon>Glossata</taxon>
        <taxon>Ditrysia</taxon>
        <taxon>Tineoidea</taxon>
        <taxon>Psychidae</taxon>
        <taxon>Oiketicinae</taxon>
        <taxon>Eumeta</taxon>
    </lineage>
</organism>
<accession>A0A4C1ZHQ2</accession>
<dbReference type="OrthoDB" id="411823at2759"/>
<keyword evidence="2" id="KW-1185">Reference proteome</keyword>